<evidence type="ECO:0000313" key="1">
    <source>
        <dbReference type="EMBL" id="SFM74204.1"/>
    </source>
</evidence>
<name>A0A1I4TBV1_9BACT</name>
<protein>
    <submittedName>
        <fullName evidence="1">Uncharacterized protein</fullName>
    </submittedName>
</protein>
<sequence>MTTIMPEGESVRKAIIWVSEKMQEDPQRSLKSIINEAILRFDLSPKDAEFLIKFYQAGKGTANGKGCV</sequence>
<evidence type="ECO:0000313" key="2">
    <source>
        <dbReference type="Proteomes" id="UP000199611"/>
    </source>
</evidence>
<dbReference type="Proteomes" id="UP000199611">
    <property type="component" value="Unassembled WGS sequence"/>
</dbReference>
<keyword evidence="2" id="KW-1185">Reference proteome</keyword>
<proteinExistence type="predicted"/>
<organism evidence="1 2">
    <name type="scientific">Thermodesulforhabdus norvegica</name>
    <dbReference type="NCBI Taxonomy" id="39841"/>
    <lineage>
        <taxon>Bacteria</taxon>
        <taxon>Pseudomonadati</taxon>
        <taxon>Thermodesulfobacteriota</taxon>
        <taxon>Syntrophobacteria</taxon>
        <taxon>Syntrophobacterales</taxon>
        <taxon>Thermodesulforhabdaceae</taxon>
        <taxon>Thermodesulforhabdus</taxon>
    </lineage>
</organism>
<dbReference type="AlphaFoldDB" id="A0A1I4TBV1"/>
<dbReference type="OrthoDB" id="5422828at2"/>
<dbReference type="RefSeq" id="WP_093394446.1">
    <property type="nucleotide sequence ID" value="NZ_FOUU01000003.1"/>
</dbReference>
<dbReference type="STRING" id="39841.SAMN05660836_01335"/>
<accession>A0A1I4TBV1</accession>
<reference evidence="1 2" key="1">
    <citation type="submission" date="2016-10" db="EMBL/GenBank/DDBJ databases">
        <authorList>
            <person name="de Groot N.N."/>
        </authorList>
    </citation>
    <scope>NUCLEOTIDE SEQUENCE [LARGE SCALE GENOMIC DNA]</scope>
    <source>
        <strain evidence="1 2">DSM 9990</strain>
    </source>
</reference>
<dbReference type="EMBL" id="FOUU01000003">
    <property type="protein sequence ID" value="SFM74204.1"/>
    <property type="molecule type" value="Genomic_DNA"/>
</dbReference>
<gene>
    <name evidence="1" type="ORF">SAMN05660836_01335</name>
</gene>